<sequence>MKLNARFNTFTLPRYREAIANHQRYTDFNPLALYRSIVENDRLGDAEKLEVLALANQAFPRFYRHLLLKDLHTYAALSRLGLEPLCDVQMRQYTAGLRREQDKEFAKRKIRNRRIGVYTVCEWADGGEERKWMNRHKSVKACCAADKPPAHRQNRKGQVRDIRRLLDEENG</sequence>
<gene>
    <name evidence="1" type="ORF">NCTC13336_01281</name>
</gene>
<proteinExistence type="predicted"/>
<protein>
    <submittedName>
        <fullName evidence="1">Uncharacterized protein</fullName>
    </submittedName>
</protein>
<reference evidence="1 2" key="1">
    <citation type="submission" date="2018-06" db="EMBL/GenBank/DDBJ databases">
        <authorList>
            <consortium name="Pathogen Informatics"/>
            <person name="Doyle S."/>
        </authorList>
    </citation>
    <scope>NUCLEOTIDE SEQUENCE [LARGE SCALE GENOMIC DNA]</scope>
    <source>
        <strain evidence="1 2">NCTC13336</strain>
    </source>
</reference>
<evidence type="ECO:0000313" key="2">
    <source>
        <dbReference type="Proteomes" id="UP000254293"/>
    </source>
</evidence>
<dbReference type="Proteomes" id="UP000254293">
    <property type="component" value="Unassembled WGS sequence"/>
</dbReference>
<name>A0A377R4D9_9NEIS</name>
<keyword evidence="2" id="KW-1185">Reference proteome</keyword>
<accession>A0A377R4D9</accession>
<organism evidence="1 2">
    <name type="scientific">Kingella potus</name>
    <dbReference type="NCBI Taxonomy" id="265175"/>
    <lineage>
        <taxon>Bacteria</taxon>
        <taxon>Pseudomonadati</taxon>
        <taxon>Pseudomonadota</taxon>
        <taxon>Betaproteobacteria</taxon>
        <taxon>Neisseriales</taxon>
        <taxon>Neisseriaceae</taxon>
        <taxon>Kingella</taxon>
    </lineage>
</organism>
<dbReference type="RefSeq" id="WP_115308342.1">
    <property type="nucleotide sequence ID" value="NZ_CP091516.1"/>
</dbReference>
<dbReference type="AlphaFoldDB" id="A0A377R4D9"/>
<evidence type="ECO:0000313" key="1">
    <source>
        <dbReference type="EMBL" id="STR02415.1"/>
    </source>
</evidence>
<dbReference type="EMBL" id="UGJJ01000002">
    <property type="protein sequence ID" value="STR02415.1"/>
    <property type="molecule type" value="Genomic_DNA"/>
</dbReference>
<dbReference type="OrthoDB" id="8606671at2"/>